<evidence type="ECO:0000256" key="1">
    <source>
        <dbReference type="PROSITE-ProRule" id="PRU00023"/>
    </source>
</evidence>
<dbReference type="InterPro" id="IPR052895">
    <property type="entry name" value="HetReg/Transcr_Mod"/>
</dbReference>
<feature type="repeat" description="ANK" evidence="1">
    <location>
        <begin position="540"/>
        <end position="572"/>
    </location>
</feature>
<dbReference type="PROSITE" id="PS50088">
    <property type="entry name" value="ANK_REPEAT"/>
    <property type="match status" value="2"/>
</dbReference>
<dbReference type="Pfam" id="PF12796">
    <property type="entry name" value="Ank_2"/>
    <property type="match status" value="1"/>
</dbReference>
<dbReference type="HOGENOM" id="CLU_004184_3_5_1"/>
<gene>
    <name evidence="3" type="ORF">COCC4DRAFT_74855</name>
</gene>
<feature type="domain" description="Heterokaryon incompatibility" evidence="2">
    <location>
        <begin position="45"/>
        <end position="186"/>
    </location>
</feature>
<dbReference type="Pfam" id="PF06985">
    <property type="entry name" value="HET"/>
    <property type="match status" value="1"/>
</dbReference>
<dbReference type="OrthoDB" id="194358at2759"/>
<keyword evidence="1" id="KW-0040">ANK repeat</keyword>
<proteinExistence type="predicted"/>
<dbReference type="PANTHER" id="PTHR24148">
    <property type="entry name" value="ANKYRIN REPEAT DOMAIN-CONTAINING PROTEIN 39 HOMOLOG-RELATED"/>
    <property type="match status" value="1"/>
</dbReference>
<dbReference type="SMART" id="SM00248">
    <property type="entry name" value="ANK"/>
    <property type="match status" value="3"/>
</dbReference>
<protein>
    <recommendedName>
        <fullName evidence="2">Heterokaryon incompatibility domain-containing protein</fullName>
    </recommendedName>
</protein>
<reference evidence="3 4" key="1">
    <citation type="journal article" date="2012" name="PLoS Pathog.">
        <title>Diverse lifestyles and strategies of plant pathogenesis encoded in the genomes of eighteen Dothideomycetes fungi.</title>
        <authorList>
            <person name="Ohm R.A."/>
            <person name="Feau N."/>
            <person name="Henrissat B."/>
            <person name="Schoch C.L."/>
            <person name="Horwitz B.A."/>
            <person name="Barry K.W."/>
            <person name="Condon B.J."/>
            <person name="Copeland A.C."/>
            <person name="Dhillon B."/>
            <person name="Glaser F."/>
            <person name="Hesse C.N."/>
            <person name="Kosti I."/>
            <person name="LaButti K."/>
            <person name="Lindquist E.A."/>
            <person name="Lucas S."/>
            <person name="Salamov A.A."/>
            <person name="Bradshaw R.E."/>
            <person name="Ciuffetti L."/>
            <person name="Hamelin R.C."/>
            <person name="Kema G.H.J."/>
            <person name="Lawrence C."/>
            <person name="Scott J.A."/>
            <person name="Spatafora J.W."/>
            <person name="Turgeon B.G."/>
            <person name="de Wit P.J.G.M."/>
            <person name="Zhong S."/>
            <person name="Goodwin S.B."/>
            <person name="Grigoriev I.V."/>
        </authorList>
    </citation>
    <scope>NUCLEOTIDE SEQUENCE [LARGE SCALE GENOMIC DNA]</scope>
    <source>
        <strain evidence="4">C4 / ATCC 48331 / race T</strain>
    </source>
</reference>
<dbReference type="PROSITE" id="PS50297">
    <property type="entry name" value="ANK_REP_REGION"/>
    <property type="match status" value="2"/>
</dbReference>
<accession>N4WR33</accession>
<dbReference type="SUPFAM" id="SSF48403">
    <property type="entry name" value="Ankyrin repeat"/>
    <property type="match status" value="1"/>
</dbReference>
<dbReference type="InterPro" id="IPR010730">
    <property type="entry name" value="HET"/>
</dbReference>
<evidence type="ECO:0000313" key="4">
    <source>
        <dbReference type="Proteomes" id="UP000012338"/>
    </source>
</evidence>
<organism evidence="3 4">
    <name type="scientific">Cochliobolus heterostrophus (strain C4 / ATCC 48331 / race T)</name>
    <name type="common">Southern corn leaf blight fungus</name>
    <name type="synonym">Bipolaris maydis</name>
    <dbReference type="NCBI Taxonomy" id="665024"/>
    <lineage>
        <taxon>Eukaryota</taxon>
        <taxon>Fungi</taxon>
        <taxon>Dikarya</taxon>
        <taxon>Ascomycota</taxon>
        <taxon>Pezizomycotina</taxon>
        <taxon>Dothideomycetes</taxon>
        <taxon>Pleosporomycetidae</taxon>
        <taxon>Pleosporales</taxon>
        <taxon>Pleosporineae</taxon>
        <taxon>Pleosporaceae</taxon>
        <taxon>Bipolaris</taxon>
    </lineage>
</organism>
<dbReference type="Gene3D" id="1.25.40.20">
    <property type="entry name" value="Ankyrin repeat-containing domain"/>
    <property type="match status" value="2"/>
</dbReference>
<name>N4WR33_COCH4</name>
<sequence>MDMYHYTALESENSDFRLLKLLRGSGSELECELSPQSLQNLHLPYEALSYTWGSSELVECIKLNGKPFWITDNLYAALRNLQLHDRDRILWIDAICINQENKAEQSQQVQQMGQIYEKAEKLLIWLGKATPQIIALMETLSQFRNTDPDYHYKPETFKDWNWKDHSIAIKQLLNREWFTRVWILQEAAKAHRADVCCGVRSIPTEIFVLALSFVEQKFPPHCQPVLDIMAKSFRSSSWWAQTPNLHTLLHKFHGSKATDERDKIYALLGMSSNPLDTKNITIDYQRPTSKVVHEAVAYLLQSTQTNQSNTFTMNDVLDIMCSFTTLDVTYFVSAQEISTEATSSNRPSGYETIEPYQAEIKFSGIAVVNDPTILLFEERPEESLEDQKTCYSQIVGLMPDQQSTRAVQDYDEALHILSWGNAGHHVKVAVISDKPKAILKAAMRGYDQVVRRLLHIKLGVAQEEECEALVLQKVVTRRLAGLLPFLLNTEIDVNAQGGEYGNALQAAASRSSNEEIVKILLNAGADVNAQGADVNAQGGEYGNALQAASRSGNEEIGKMLLNAGADVNGQGGYYGNALQAAKNNRPDTYRNPQTEMVVEMLLDAGADDTDQDGEQSWS</sequence>
<dbReference type="InterPro" id="IPR036770">
    <property type="entry name" value="Ankyrin_rpt-contain_sf"/>
</dbReference>
<dbReference type="Proteomes" id="UP000012338">
    <property type="component" value="Unassembled WGS sequence"/>
</dbReference>
<feature type="repeat" description="ANK" evidence="1">
    <location>
        <begin position="499"/>
        <end position="532"/>
    </location>
</feature>
<dbReference type="EMBL" id="KB733466">
    <property type="protein sequence ID" value="ENI01875.1"/>
    <property type="molecule type" value="Genomic_DNA"/>
</dbReference>
<dbReference type="AlphaFoldDB" id="N4WR33"/>
<dbReference type="InterPro" id="IPR002110">
    <property type="entry name" value="Ankyrin_rpt"/>
</dbReference>
<evidence type="ECO:0000313" key="3">
    <source>
        <dbReference type="EMBL" id="ENI01875.1"/>
    </source>
</evidence>
<keyword evidence="4" id="KW-1185">Reference proteome</keyword>
<evidence type="ECO:0000259" key="2">
    <source>
        <dbReference type="Pfam" id="PF06985"/>
    </source>
</evidence>
<reference evidence="4" key="2">
    <citation type="journal article" date="2013" name="PLoS Genet.">
        <title>Comparative genome structure, secondary metabolite, and effector coding capacity across Cochliobolus pathogens.</title>
        <authorList>
            <person name="Condon B.J."/>
            <person name="Leng Y."/>
            <person name="Wu D."/>
            <person name="Bushley K.E."/>
            <person name="Ohm R.A."/>
            <person name="Otillar R."/>
            <person name="Martin J."/>
            <person name="Schackwitz W."/>
            <person name="Grimwood J."/>
            <person name="MohdZainudin N."/>
            <person name="Xue C."/>
            <person name="Wang R."/>
            <person name="Manning V.A."/>
            <person name="Dhillon B."/>
            <person name="Tu Z.J."/>
            <person name="Steffenson B.J."/>
            <person name="Salamov A."/>
            <person name="Sun H."/>
            <person name="Lowry S."/>
            <person name="LaButti K."/>
            <person name="Han J."/>
            <person name="Copeland A."/>
            <person name="Lindquist E."/>
            <person name="Barry K."/>
            <person name="Schmutz J."/>
            <person name="Baker S.E."/>
            <person name="Ciuffetti L.M."/>
            <person name="Grigoriev I.V."/>
            <person name="Zhong S."/>
            <person name="Turgeon B.G."/>
        </authorList>
    </citation>
    <scope>NUCLEOTIDE SEQUENCE [LARGE SCALE GENOMIC DNA]</scope>
    <source>
        <strain evidence="4">C4 / ATCC 48331 / race T</strain>
    </source>
</reference>
<dbReference type="PANTHER" id="PTHR24148:SF73">
    <property type="entry name" value="HET DOMAIN PROTEIN (AFU_ORTHOLOGUE AFUA_8G01020)"/>
    <property type="match status" value="1"/>
</dbReference>